<protein>
    <submittedName>
        <fullName evidence="3">DUF3732 domain-containing protein</fullName>
    </submittedName>
</protein>
<evidence type="ECO:0000256" key="1">
    <source>
        <dbReference type="SAM" id="Coils"/>
    </source>
</evidence>
<keyword evidence="4" id="KW-1185">Reference proteome</keyword>
<sequence>MKTIIREIGLVDKHGRIHRVQLQEGLNIITGKSSTGKSALIEVFDYCFGGKDTIPVGVITNNTEIYYLYLQIQEEYFVIGRQKNDGKGFFKREDAYISNKISSTYFTQNNFLSQKLYKEQLTKLFIDISNVDESLVAQEIRGRPAPTPSIRSFTSFILQHQNLIANKHAIFYRFDEKEKREQVIEHTKIFLGFVNQEYFILSQEIESLQLQIKKLQREKSIIDKYIEENNSSIQNQLNLLYSLMGSDKKPITIGNIKTNANNSKLSLDNFIVDENIVYDSNKDIQYFTRLSREIIEYDNKKRRLSIKRESIRKHLQIEQDVSKNLSSQEKIGSAQIGVSVCPFCLSEKDSLPIQAEKLTQAIQKISTDLTQNLTLKSHLEIELQELTKEIKELDGKIRELRSIKNKLENESKLVQQAKSKYEQIIMVKASLFAMLDILSRKQTGQTGEEQIMELNSKLEALKKDLDKYNLSKDIAKAENRINQIMSDIGKYFDFEEFYKPIRLKFSLSSFELYYESSKGKIYLRSMGSGANWLYCHITLFLALHQYFIELGNQCVIPSILFLDQPTQVYFPDFQNDTDEIFDIKKLERKREIDSDIQSVTKLFTKLAQYCDNLKQHYGYSPQIIVTDHVDNLDLDGYQFEDFVRHRWRRMGFIRQ</sequence>
<evidence type="ECO:0000313" key="4">
    <source>
        <dbReference type="Proteomes" id="UP001589769"/>
    </source>
</evidence>
<dbReference type="SUPFAM" id="SSF52540">
    <property type="entry name" value="P-loop containing nucleoside triphosphate hydrolases"/>
    <property type="match status" value="1"/>
</dbReference>
<dbReference type="Pfam" id="PF12532">
    <property type="entry name" value="DUF3732"/>
    <property type="match status" value="1"/>
</dbReference>
<dbReference type="EMBL" id="JBHLWA010000026">
    <property type="protein sequence ID" value="MFC0323060.1"/>
    <property type="molecule type" value="Genomic_DNA"/>
</dbReference>
<evidence type="ECO:0000313" key="3">
    <source>
        <dbReference type="EMBL" id="MFC0323060.1"/>
    </source>
</evidence>
<reference evidence="3 4" key="1">
    <citation type="submission" date="2024-09" db="EMBL/GenBank/DDBJ databases">
        <authorList>
            <person name="Sun Q."/>
            <person name="Mori K."/>
        </authorList>
    </citation>
    <scope>NUCLEOTIDE SEQUENCE [LARGE SCALE GENOMIC DNA]</scope>
    <source>
        <strain evidence="3 4">CCM 7538</strain>
    </source>
</reference>
<dbReference type="Pfam" id="PF13476">
    <property type="entry name" value="AAA_23"/>
    <property type="match status" value="1"/>
</dbReference>
<dbReference type="InterPro" id="IPR038729">
    <property type="entry name" value="Rad50/SbcC_AAA"/>
</dbReference>
<name>A0ABV6HVZ9_9PAST</name>
<organism evidence="3 4">
    <name type="scientific">Gallibacterium melopsittaci</name>
    <dbReference type="NCBI Taxonomy" id="516063"/>
    <lineage>
        <taxon>Bacteria</taxon>
        <taxon>Pseudomonadati</taxon>
        <taxon>Pseudomonadota</taxon>
        <taxon>Gammaproteobacteria</taxon>
        <taxon>Pasteurellales</taxon>
        <taxon>Pasteurellaceae</taxon>
        <taxon>Gallibacterium</taxon>
    </lineage>
</organism>
<dbReference type="Proteomes" id="UP001589769">
    <property type="component" value="Unassembled WGS sequence"/>
</dbReference>
<dbReference type="InterPro" id="IPR022205">
    <property type="entry name" value="DUF3732"/>
</dbReference>
<dbReference type="RefSeq" id="WP_382374320.1">
    <property type="nucleotide sequence ID" value="NZ_JBHLWA010000026.1"/>
</dbReference>
<feature type="domain" description="Rad50/SbcC-type AAA" evidence="2">
    <location>
        <begin position="20"/>
        <end position="237"/>
    </location>
</feature>
<gene>
    <name evidence="3" type="ORF">ACFFHT_05740</name>
</gene>
<evidence type="ECO:0000259" key="2">
    <source>
        <dbReference type="Pfam" id="PF13476"/>
    </source>
</evidence>
<dbReference type="InterPro" id="IPR027417">
    <property type="entry name" value="P-loop_NTPase"/>
</dbReference>
<proteinExistence type="predicted"/>
<dbReference type="Gene3D" id="3.40.50.300">
    <property type="entry name" value="P-loop containing nucleotide triphosphate hydrolases"/>
    <property type="match status" value="1"/>
</dbReference>
<keyword evidence="1" id="KW-0175">Coiled coil</keyword>
<accession>A0ABV6HVZ9</accession>
<feature type="coiled-coil region" evidence="1">
    <location>
        <begin position="376"/>
        <end position="478"/>
    </location>
</feature>
<comment type="caution">
    <text evidence="3">The sequence shown here is derived from an EMBL/GenBank/DDBJ whole genome shotgun (WGS) entry which is preliminary data.</text>
</comment>